<dbReference type="Proteomes" id="UP001172083">
    <property type="component" value="Unassembled WGS sequence"/>
</dbReference>
<dbReference type="Gene3D" id="3.90.1150.10">
    <property type="entry name" value="Aspartate Aminotransferase, domain 1"/>
    <property type="match status" value="1"/>
</dbReference>
<gene>
    <name evidence="8" type="ORF">QQ020_02750</name>
</gene>
<dbReference type="PANTHER" id="PTHR13693">
    <property type="entry name" value="CLASS II AMINOTRANSFERASE/8-AMINO-7-OXONONANOATE SYNTHASE"/>
    <property type="match status" value="1"/>
</dbReference>
<evidence type="ECO:0000256" key="6">
    <source>
        <dbReference type="RuleBase" id="RU003693"/>
    </source>
</evidence>
<comment type="cofactor">
    <cofactor evidence="1 6">
        <name>pyridoxal 5'-phosphate</name>
        <dbReference type="ChEBI" id="CHEBI:597326"/>
    </cofactor>
</comment>
<keyword evidence="4 8" id="KW-0808">Transferase</keyword>
<dbReference type="GO" id="GO:0008710">
    <property type="term" value="F:8-amino-7-oxononanoate synthase activity"/>
    <property type="evidence" value="ECO:0007669"/>
    <property type="project" value="UniProtKB-EC"/>
</dbReference>
<dbReference type="PANTHER" id="PTHR13693:SF77">
    <property type="entry name" value="8-AMINO-7-OXONONANOATE SYNTHASE"/>
    <property type="match status" value="1"/>
</dbReference>
<feature type="domain" description="Aminotransferase class I/classII large" evidence="7">
    <location>
        <begin position="29"/>
        <end position="375"/>
    </location>
</feature>
<name>A0ABT8KZS5_9BACT</name>
<keyword evidence="8" id="KW-0012">Acyltransferase</keyword>
<sequence>MAIEHQLRETLGKRASKGNLRSLTTTDSLVDFFSNDYLGLARSQELWHLIRQNYDRLAPRSNGATGSRLLSGNSAYYEQLESYLASLFKAEATLVFNAGYSANLAVLSSIAQKNDTIIYDDTIHACIKEGARLSLARYYSFKHNDIDDLTRKIALAEGNIFVAVESIYSMDGDRGKLIEILEVCKKHGAQLIVDEAHSTGILGENGNGLVCQLGIEKEVFLRVYTFGKAMGVHGACVAGSQVVKDYLINFARAFIYTTALPQHSLVSIRSAFEYLEKNAGLQQKLQKVINHFNTKVKTYHHADDKVHFLRNQSAIQVVIVPGNDRAKKMALALQAKGFDVRPILSPTVREGSERIRICLHVFNTEEEINGLVAAIFEMTHE</sequence>
<protein>
    <submittedName>
        <fullName evidence="8">8-amino-7-oxononanoate synthase</fullName>
        <ecNumber evidence="8">2.3.1.47</ecNumber>
    </submittedName>
</protein>
<dbReference type="Gene3D" id="3.40.640.10">
    <property type="entry name" value="Type I PLP-dependent aspartate aminotransferase-like (Major domain)"/>
    <property type="match status" value="1"/>
</dbReference>
<evidence type="ECO:0000256" key="3">
    <source>
        <dbReference type="ARBA" id="ARBA00010008"/>
    </source>
</evidence>
<keyword evidence="9" id="KW-1185">Reference proteome</keyword>
<evidence type="ECO:0000259" key="7">
    <source>
        <dbReference type="Pfam" id="PF00155"/>
    </source>
</evidence>
<accession>A0ABT8KZS5</accession>
<dbReference type="InterPro" id="IPR015424">
    <property type="entry name" value="PyrdxlP-dep_Trfase"/>
</dbReference>
<dbReference type="EC" id="2.3.1.47" evidence="8"/>
<keyword evidence="5 6" id="KW-0663">Pyridoxal phosphate</keyword>
<proteinExistence type="inferred from homology"/>
<dbReference type="Pfam" id="PF00155">
    <property type="entry name" value="Aminotran_1_2"/>
    <property type="match status" value="1"/>
</dbReference>
<reference evidence="8" key="1">
    <citation type="submission" date="2023-06" db="EMBL/GenBank/DDBJ databases">
        <title>Genomic of Agaribacillus aureum.</title>
        <authorList>
            <person name="Wang G."/>
        </authorList>
    </citation>
    <scope>NUCLEOTIDE SEQUENCE</scope>
    <source>
        <strain evidence="8">BMA12</strain>
    </source>
</reference>
<dbReference type="InterPro" id="IPR001917">
    <property type="entry name" value="Aminotrans_II_pyridoxalP_BS"/>
</dbReference>
<comment type="caution">
    <text evidence="8">The sequence shown here is derived from an EMBL/GenBank/DDBJ whole genome shotgun (WGS) entry which is preliminary data.</text>
</comment>
<organism evidence="8 9">
    <name type="scientific">Agaribacillus aureus</name>
    <dbReference type="NCBI Taxonomy" id="3051825"/>
    <lineage>
        <taxon>Bacteria</taxon>
        <taxon>Pseudomonadati</taxon>
        <taxon>Bacteroidota</taxon>
        <taxon>Cytophagia</taxon>
        <taxon>Cytophagales</taxon>
        <taxon>Splendidivirgaceae</taxon>
        <taxon>Agaribacillus</taxon>
    </lineage>
</organism>
<evidence type="ECO:0000313" key="9">
    <source>
        <dbReference type="Proteomes" id="UP001172083"/>
    </source>
</evidence>
<dbReference type="EMBL" id="JAUJEB010000001">
    <property type="protein sequence ID" value="MDN5210943.1"/>
    <property type="molecule type" value="Genomic_DNA"/>
</dbReference>
<evidence type="ECO:0000256" key="4">
    <source>
        <dbReference type="ARBA" id="ARBA00022679"/>
    </source>
</evidence>
<dbReference type="InterPro" id="IPR015422">
    <property type="entry name" value="PyrdxlP-dep_Trfase_small"/>
</dbReference>
<comment type="similarity">
    <text evidence="3">Belongs to the class-II pyridoxal-phosphate-dependent aminotransferase family. BioF subfamily.</text>
</comment>
<dbReference type="PROSITE" id="PS00599">
    <property type="entry name" value="AA_TRANSFER_CLASS_2"/>
    <property type="match status" value="1"/>
</dbReference>
<dbReference type="InterPro" id="IPR050087">
    <property type="entry name" value="AON_synthase_class-II"/>
</dbReference>
<dbReference type="InterPro" id="IPR015421">
    <property type="entry name" value="PyrdxlP-dep_Trfase_major"/>
</dbReference>
<evidence type="ECO:0000313" key="8">
    <source>
        <dbReference type="EMBL" id="MDN5210943.1"/>
    </source>
</evidence>
<dbReference type="InterPro" id="IPR004839">
    <property type="entry name" value="Aminotransferase_I/II_large"/>
</dbReference>
<dbReference type="SUPFAM" id="SSF53383">
    <property type="entry name" value="PLP-dependent transferases"/>
    <property type="match status" value="1"/>
</dbReference>
<comment type="pathway">
    <text evidence="2">Lipid metabolism.</text>
</comment>
<evidence type="ECO:0000256" key="2">
    <source>
        <dbReference type="ARBA" id="ARBA00005189"/>
    </source>
</evidence>
<evidence type="ECO:0000256" key="5">
    <source>
        <dbReference type="ARBA" id="ARBA00022898"/>
    </source>
</evidence>
<evidence type="ECO:0000256" key="1">
    <source>
        <dbReference type="ARBA" id="ARBA00001933"/>
    </source>
</evidence>
<dbReference type="RefSeq" id="WP_346756280.1">
    <property type="nucleotide sequence ID" value="NZ_JAUJEB010000001.1"/>
</dbReference>